<gene>
    <name evidence="1" type="ORF">BDY19DRAFT_449594</name>
</gene>
<organism evidence="1 2">
    <name type="scientific">Irpex rosettiformis</name>
    <dbReference type="NCBI Taxonomy" id="378272"/>
    <lineage>
        <taxon>Eukaryota</taxon>
        <taxon>Fungi</taxon>
        <taxon>Dikarya</taxon>
        <taxon>Basidiomycota</taxon>
        <taxon>Agaricomycotina</taxon>
        <taxon>Agaricomycetes</taxon>
        <taxon>Polyporales</taxon>
        <taxon>Irpicaceae</taxon>
        <taxon>Irpex</taxon>
    </lineage>
</organism>
<proteinExistence type="predicted"/>
<dbReference type="EMBL" id="MU274931">
    <property type="protein sequence ID" value="KAI0085482.1"/>
    <property type="molecule type" value="Genomic_DNA"/>
</dbReference>
<sequence>MRYTIYDMLSGLMMFTALTFTIKHRAVIMPYSSAPYNREEDWPMPYKLWLPVLTRDSTTSSQHSQSFFVCCA</sequence>
<name>A0ACB8TTS3_9APHY</name>
<evidence type="ECO:0000313" key="2">
    <source>
        <dbReference type="Proteomes" id="UP001055072"/>
    </source>
</evidence>
<protein>
    <submittedName>
        <fullName evidence="1">Uncharacterized protein</fullName>
    </submittedName>
</protein>
<accession>A0ACB8TTS3</accession>
<dbReference type="Proteomes" id="UP001055072">
    <property type="component" value="Unassembled WGS sequence"/>
</dbReference>
<keyword evidence="2" id="KW-1185">Reference proteome</keyword>
<evidence type="ECO:0000313" key="1">
    <source>
        <dbReference type="EMBL" id="KAI0085482.1"/>
    </source>
</evidence>
<reference evidence="1" key="1">
    <citation type="journal article" date="2021" name="Environ. Microbiol.">
        <title>Gene family expansions and transcriptome signatures uncover fungal adaptations to wood decay.</title>
        <authorList>
            <person name="Hage H."/>
            <person name="Miyauchi S."/>
            <person name="Viragh M."/>
            <person name="Drula E."/>
            <person name="Min B."/>
            <person name="Chaduli D."/>
            <person name="Navarro D."/>
            <person name="Favel A."/>
            <person name="Norest M."/>
            <person name="Lesage-Meessen L."/>
            <person name="Balint B."/>
            <person name="Merenyi Z."/>
            <person name="de Eugenio L."/>
            <person name="Morin E."/>
            <person name="Martinez A.T."/>
            <person name="Baldrian P."/>
            <person name="Stursova M."/>
            <person name="Martinez M.J."/>
            <person name="Novotny C."/>
            <person name="Magnuson J.K."/>
            <person name="Spatafora J.W."/>
            <person name="Maurice S."/>
            <person name="Pangilinan J."/>
            <person name="Andreopoulos W."/>
            <person name="LaButti K."/>
            <person name="Hundley H."/>
            <person name="Na H."/>
            <person name="Kuo A."/>
            <person name="Barry K."/>
            <person name="Lipzen A."/>
            <person name="Henrissat B."/>
            <person name="Riley R."/>
            <person name="Ahrendt S."/>
            <person name="Nagy L.G."/>
            <person name="Grigoriev I.V."/>
            <person name="Martin F."/>
            <person name="Rosso M.N."/>
        </authorList>
    </citation>
    <scope>NUCLEOTIDE SEQUENCE</scope>
    <source>
        <strain evidence="1">CBS 384.51</strain>
    </source>
</reference>
<comment type="caution">
    <text evidence="1">The sequence shown here is derived from an EMBL/GenBank/DDBJ whole genome shotgun (WGS) entry which is preliminary data.</text>
</comment>